<feature type="region of interest" description="Disordered" evidence="1">
    <location>
        <begin position="251"/>
        <end position="274"/>
    </location>
</feature>
<dbReference type="RefSeq" id="XP_030372159.1">
    <property type="nucleotide sequence ID" value="XM_030516299.1"/>
</dbReference>
<evidence type="ECO:0000259" key="3">
    <source>
        <dbReference type="PROSITE" id="PS50940"/>
    </source>
</evidence>
<evidence type="ECO:0000313" key="4">
    <source>
        <dbReference type="Proteomes" id="UP000504634"/>
    </source>
</evidence>
<proteinExistence type="predicted"/>
<dbReference type="GeneID" id="115622376"/>
<dbReference type="GO" id="GO:0008061">
    <property type="term" value="F:chitin binding"/>
    <property type="evidence" value="ECO:0007669"/>
    <property type="project" value="InterPro"/>
</dbReference>
<dbReference type="Proteomes" id="UP000504634">
    <property type="component" value="Unplaced"/>
</dbReference>
<dbReference type="InterPro" id="IPR002557">
    <property type="entry name" value="Chitin-bd_dom"/>
</dbReference>
<feature type="compositionally biased region" description="Low complexity" evidence="1">
    <location>
        <begin position="251"/>
        <end position="266"/>
    </location>
</feature>
<feature type="signal peptide" evidence="2">
    <location>
        <begin position="1"/>
        <end position="20"/>
    </location>
</feature>
<dbReference type="PROSITE" id="PS50940">
    <property type="entry name" value="CHIT_BIND_II"/>
    <property type="match status" value="1"/>
</dbReference>
<protein>
    <submittedName>
        <fullName evidence="5">Salivary glue protein Sgs-3-like</fullName>
    </submittedName>
</protein>
<dbReference type="GO" id="GO:0005576">
    <property type="term" value="C:extracellular region"/>
    <property type="evidence" value="ECO:0007669"/>
    <property type="project" value="InterPro"/>
</dbReference>
<reference evidence="5" key="1">
    <citation type="submission" date="2025-08" db="UniProtKB">
        <authorList>
            <consortium name="RefSeq"/>
        </authorList>
    </citation>
    <scope>IDENTIFICATION</scope>
    <source>
        <strain evidence="5">11010-0011.00</strain>
        <tissue evidence="5">Whole body</tissue>
    </source>
</reference>
<gene>
    <name evidence="5" type="primary">LOC115622376</name>
</gene>
<sequence>MLKFQVILAFVMLVVTSIAAQNCEVCQTSNAVYCINQTSYQFCMGDNTVGAVQTCDEGFVCSNTDDVCVASDTVDNTNILDVCGNPSDGQCRSCANTRYTCVSRTQFARCVGGAIGVVTDCADDEICILDSYSTFGKICVPNCAADFVEFTATCQNDAYVPETTTTTTLEPPTTPSASDRQTACETAATSNTAIFFYTRYQADVQCKTYLYCERLNDNTWRTLTLTCPNATPFFSSTSGNCVATRPQDCDTTTTSTTTTTTTTTTTVAPPAPAV</sequence>
<keyword evidence="4" id="KW-1185">Reference proteome</keyword>
<evidence type="ECO:0000256" key="1">
    <source>
        <dbReference type="SAM" id="MobiDB-lite"/>
    </source>
</evidence>
<dbReference type="OrthoDB" id="7987789at2759"/>
<dbReference type="AlphaFoldDB" id="A0A6J2T843"/>
<evidence type="ECO:0000256" key="2">
    <source>
        <dbReference type="SAM" id="SignalP"/>
    </source>
</evidence>
<keyword evidence="2" id="KW-0732">Signal</keyword>
<accession>A0A6J2T843</accession>
<name>A0A6J2T843_DROLE</name>
<evidence type="ECO:0000313" key="5">
    <source>
        <dbReference type="RefSeq" id="XP_030372159.1"/>
    </source>
</evidence>
<feature type="domain" description="Chitin-binding type-2" evidence="3">
    <location>
        <begin position="181"/>
        <end position="251"/>
    </location>
</feature>
<organism evidence="4 5">
    <name type="scientific">Drosophila lebanonensis</name>
    <name type="common">Fruit fly</name>
    <name type="synonym">Scaptodrosophila lebanonensis</name>
    <dbReference type="NCBI Taxonomy" id="7225"/>
    <lineage>
        <taxon>Eukaryota</taxon>
        <taxon>Metazoa</taxon>
        <taxon>Ecdysozoa</taxon>
        <taxon>Arthropoda</taxon>
        <taxon>Hexapoda</taxon>
        <taxon>Insecta</taxon>
        <taxon>Pterygota</taxon>
        <taxon>Neoptera</taxon>
        <taxon>Endopterygota</taxon>
        <taxon>Diptera</taxon>
        <taxon>Brachycera</taxon>
        <taxon>Muscomorpha</taxon>
        <taxon>Ephydroidea</taxon>
        <taxon>Drosophilidae</taxon>
        <taxon>Scaptodrosophila</taxon>
    </lineage>
</organism>
<feature type="chain" id="PRO_5026828962" evidence="2">
    <location>
        <begin position="21"/>
        <end position="274"/>
    </location>
</feature>